<dbReference type="Gene3D" id="3.90.1300.10">
    <property type="entry name" value="Amidase signature (AS) domain"/>
    <property type="match status" value="1"/>
</dbReference>
<dbReference type="Pfam" id="PF01425">
    <property type="entry name" value="Amidase"/>
    <property type="match status" value="1"/>
</dbReference>
<sequence length="231" mass="25903">LPFGAFKGLDWNMIETDISGWRIGVPYKFVTSAPNELEVKQAYDTFLHTLEDLGCELVEIDLRGMLEARSANFIVLNSEAYQRHQKTLRSNWDDYGKITRIYLLQGAFLSANDMLNATEIGREFKIYFSDMLSENNLKAIATPTSPFATAERSRLPQEHSRGVNACFTAPFNISGHPSMSLPAGFGENDIPVGAMLTGALHDDISLLQLAFAYDQRTSWSDLTPELLEQRT</sequence>
<dbReference type="EMBL" id="UINC01122195">
    <property type="protein sequence ID" value="SVC97856.1"/>
    <property type="molecule type" value="Genomic_DNA"/>
</dbReference>
<accession>A0A382RJP6</accession>
<dbReference type="InterPro" id="IPR000120">
    <property type="entry name" value="Amidase"/>
</dbReference>
<reference evidence="2" key="1">
    <citation type="submission" date="2018-05" db="EMBL/GenBank/DDBJ databases">
        <authorList>
            <person name="Lanie J.A."/>
            <person name="Ng W.-L."/>
            <person name="Kazmierczak K.M."/>
            <person name="Andrzejewski T.M."/>
            <person name="Davidsen T.M."/>
            <person name="Wayne K.J."/>
            <person name="Tettelin H."/>
            <person name="Glass J.I."/>
            <person name="Rusch D."/>
            <person name="Podicherti R."/>
            <person name="Tsui H.-C.T."/>
            <person name="Winkler M.E."/>
        </authorList>
    </citation>
    <scope>NUCLEOTIDE SEQUENCE</scope>
</reference>
<protein>
    <recommendedName>
        <fullName evidence="1">Amidase domain-containing protein</fullName>
    </recommendedName>
</protein>
<dbReference type="InterPro" id="IPR023631">
    <property type="entry name" value="Amidase_dom"/>
</dbReference>
<feature type="non-terminal residue" evidence="2">
    <location>
        <position position="1"/>
    </location>
</feature>
<proteinExistence type="predicted"/>
<gene>
    <name evidence="2" type="ORF">METZ01_LOCUS350710</name>
</gene>
<dbReference type="AlphaFoldDB" id="A0A382RJP6"/>
<dbReference type="PANTHER" id="PTHR11895">
    <property type="entry name" value="TRANSAMIDASE"/>
    <property type="match status" value="1"/>
</dbReference>
<feature type="domain" description="Amidase" evidence="1">
    <location>
        <begin position="19"/>
        <end position="207"/>
    </location>
</feature>
<dbReference type="InterPro" id="IPR036928">
    <property type="entry name" value="AS_sf"/>
</dbReference>
<organism evidence="2">
    <name type="scientific">marine metagenome</name>
    <dbReference type="NCBI Taxonomy" id="408172"/>
    <lineage>
        <taxon>unclassified sequences</taxon>
        <taxon>metagenomes</taxon>
        <taxon>ecological metagenomes</taxon>
    </lineage>
</organism>
<dbReference type="PANTHER" id="PTHR11895:SF176">
    <property type="entry name" value="AMIDASE AMID-RELATED"/>
    <property type="match status" value="1"/>
</dbReference>
<name>A0A382RJP6_9ZZZZ</name>
<evidence type="ECO:0000259" key="1">
    <source>
        <dbReference type="Pfam" id="PF01425"/>
    </source>
</evidence>
<dbReference type="SUPFAM" id="SSF75304">
    <property type="entry name" value="Amidase signature (AS) enzymes"/>
    <property type="match status" value="1"/>
</dbReference>
<dbReference type="GO" id="GO:0003824">
    <property type="term" value="F:catalytic activity"/>
    <property type="evidence" value="ECO:0007669"/>
    <property type="project" value="InterPro"/>
</dbReference>
<evidence type="ECO:0000313" key="2">
    <source>
        <dbReference type="EMBL" id="SVC97856.1"/>
    </source>
</evidence>